<evidence type="ECO:0000313" key="3">
    <source>
        <dbReference type="Proteomes" id="UP000326979"/>
    </source>
</evidence>
<organism evidence="2 3">
    <name type="scientific">Streptomyces phyllanthi</name>
    <dbReference type="NCBI Taxonomy" id="1803180"/>
    <lineage>
        <taxon>Bacteria</taxon>
        <taxon>Bacillati</taxon>
        <taxon>Actinomycetota</taxon>
        <taxon>Actinomycetes</taxon>
        <taxon>Kitasatosporales</taxon>
        <taxon>Streptomycetaceae</taxon>
        <taxon>Streptomyces</taxon>
    </lineage>
</organism>
<evidence type="ECO:0000313" key="2">
    <source>
        <dbReference type="EMBL" id="MPY42788.1"/>
    </source>
</evidence>
<proteinExistence type="predicted"/>
<keyword evidence="3" id="KW-1185">Reference proteome</keyword>
<comment type="caution">
    <text evidence="2">The sequence shown here is derived from an EMBL/GenBank/DDBJ whole genome shotgun (WGS) entry which is preliminary data.</text>
</comment>
<gene>
    <name evidence="2" type="ORF">FNH04_23645</name>
</gene>
<dbReference type="AlphaFoldDB" id="A0A5N8W8P1"/>
<feature type="region of interest" description="Disordered" evidence="1">
    <location>
        <begin position="1"/>
        <end position="39"/>
    </location>
</feature>
<evidence type="ECO:0000256" key="1">
    <source>
        <dbReference type="SAM" id="MobiDB-lite"/>
    </source>
</evidence>
<dbReference type="RefSeq" id="WP_152787401.1">
    <property type="nucleotide sequence ID" value="NZ_BAABEQ010000034.1"/>
</dbReference>
<dbReference type="Proteomes" id="UP000326979">
    <property type="component" value="Unassembled WGS sequence"/>
</dbReference>
<name>A0A5N8W8P1_9ACTN</name>
<protein>
    <submittedName>
        <fullName evidence="2">Uncharacterized protein</fullName>
    </submittedName>
</protein>
<sequence>MSTPAPPPGASLRGERLPGGAWRLGTDGRNPSGAIESGEIESGDFAGRALGTGRSADHSVGADADAFAVEPHAPAGRFQVALVQVFRLALSFDVDGVGRRRPVVPGMAKKGRYDLALGNS</sequence>
<accession>A0A5N8W8P1</accession>
<reference evidence="2 3" key="1">
    <citation type="submission" date="2019-07" db="EMBL/GenBank/DDBJ databases">
        <title>New species of Amycolatopsis and Streptomyces.</title>
        <authorList>
            <person name="Duangmal K."/>
            <person name="Teo W.F.A."/>
            <person name="Lipun K."/>
        </authorList>
    </citation>
    <scope>NUCLEOTIDE SEQUENCE [LARGE SCALE GENOMIC DNA]</scope>
    <source>
        <strain evidence="2 3">TISTR 2346</strain>
    </source>
</reference>
<dbReference type="EMBL" id="VJZE01000176">
    <property type="protein sequence ID" value="MPY42788.1"/>
    <property type="molecule type" value="Genomic_DNA"/>
</dbReference>